<dbReference type="InterPro" id="IPR005618">
    <property type="entry name" value="OMPW"/>
</dbReference>
<keyword evidence="4" id="KW-1185">Reference proteome</keyword>
<accession>A0A317DZ96</accession>
<proteinExistence type="inferred from homology"/>
<dbReference type="PANTHER" id="PTHR36920:SF1">
    <property type="entry name" value="OUTER MEMBRANE PROTEIN W"/>
    <property type="match status" value="1"/>
</dbReference>
<keyword evidence="2" id="KW-0732">Signal</keyword>
<gene>
    <name evidence="3" type="ORF">DKG75_18525</name>
</gene>
<feature type="chain" id="PRO_5016394050" evidence="2">
    <location>
        <begin position="29"/>
        <end position="212"/>
    </location>
</feature>
<evidence type="ECO:0000313" key="4">
    <source>
        <dbReference type="Proteomes" id="UP000246077"/>
    </source>
</evidence>
<dbReference type="OrthoDB" id="9807574at2"/>
<evidence type="ECO:0000256" key="2">
    <source>
        <dbReference type="SAM" id="SignalP"/>
    </source>
</evidence>
<sequence length="212" mass="22692">MLKAGLPAAAVLAAGLAGGLIQTTGAQAAEQSPWMVRGRALIVLPEENLDKINPVLGPSTDVSIDDSVVPELDITYFFTKNIAVELILGTTPHDVKVTGPDVDLGSVWLLPPTLTVQYHFAPEAKIRPYLGVGVNYTIFYGKDEPSGTTVDYDNNFGWALQAGVDFAIDDHWALNVDVKQIFLSTDVKVNGAVKADVDINPLLVGLGVGYRF</sequence>
<dbReference type="Gene3D" id="2.40.160.20">
    <property type="match status" value="1"/>
</dbReference>
<dbReference type="AlphaFoldDB" id="A0A317DZ96"/>
<feature type="signal peptide" evidence="2">
    <location>
        <begin position="1"/>
        <end position="28"/>
    </location>
</feature>
<dbReference type="Pfam" id="PF03922">
    <property type="entry name" value="OmpW"/>
    <property type="match status" value="1"/>
</dbReference>
<dbReference type="Proteomes" id="UP000246077">
    <property type="component" value="Unassembled WGS sequence"/>
</dbReference>
<reference evidence="4" key="1">
    <citation type="submission" date="2018-05" db="EMBL/GenBank/DDBJ databases">
        <title>Zavarzinia sp. HR-AS.</title>
        <authorList>
            <person name="Lee Y."/>
            <person name="Jeon C.O."/>
        </authorList>
    </citation>
    <scope>NUCLEOTIDE SEQUENCE [LARGE SCALE GENOMIC DNA]</scope>
    <source>
        <strain evidence="4">DSM 1231</strain>
    </source>
</reference>
<dbReference type="InterPro" id="IPR011250">
    <property type="entry name" value="OMP/PagP_B-barrel"/>
</dbReference>
<dbReference type="SUPFAM" id="SSF56925">
    <property type="entry name" value="OMPA-like"/>
    <property type="match status" value="1"/>
</dbReference>
<comment type="caution">
    <text evidence="3">The sequence shown here is derived from an EMBL/GenBank/DDBJ whole genome shotgun (WGS) entry which is preliminary data.</text>
</comment>
<organism evidence="3 4">
    <name type="scientific">Zavarzinia compransoris</name>
    <dbReference type="NCBI Taxonomy" id="1264899"/>
    <lineage>
        <taxon>Bacteria</taxon>
        <taxon>Pseudomonadati</taxon>
        <taxon>Pseudomonadota</taxon>
        <taxon>Alphaproteobacteria</taxon>
        <taxon>Rhodospirillales</taxon>
        <taxon>Zavarziniaceae</taxon>
        <taxon>Zavarzinia</taxon>
    </lineage>
</organism>
<name>A0A317DZ96_9PROT</name>
<evidence type="ECO:0000313" key="3">
    <source>
        <dbReference type="EMBL" id="PWR19220.1"/>
    </source>
</evidence>
<evidence type="ECO:0000256" key="1">
    <source>
        <dbReference type="ARBA" id="ARBA00009330"/>
    </source>
</evidence>
<dbReference type="GO" id="GO:0055085">
    <property type="term" value="P:transmembrane transport"/>
    <property type="evidence" value="ECO:0007669"/>
    <property type="project" value="TreeGrafter"/>
</dbReference>
<dbReference type="PANTHER" id="PTHR36920">
    <property type="match status" value="1"/>
</dbReference>
<dbReference type="EMBL" id="QGLF01000005">
    <property type="protein sequence ID" value="PWR19220.1"/>
    <property type="molecule type" value="Genomic_DNA"/>
</dbReference>
<comment type="similarity">
    <text evidence="1">Belongs to the OmpW/AlkL family.</text>
</comment>
<dbReference type="GO" id="GO:0019867">
    <property type="term" value="C:outer membrane"/>
    <property type="evidence" value="ECO:0007669"/>
    <property type="project" value="InterPro"/>
</dbReference>
<protein>
    <submittedName>
        <fullName evidence="3">OmpW family protein</fullName>
    </submittedName>
</protein>